<dbReference type="EMBL" id="JBFWIC010000043">
    <property type="protein sequence ID" value="MEZ0476637.1"/>
    <property type="molecule type" value="Genomic_DNA"/>
</dbReference>
<dbReference type="RefSeq" id="WP_370565734.1">
    <property type="nucleotide sequence ID" value="NZ_JBFWIB010000024.1"/>
</dbReference>
<feature type="region of interest" description="Disordered" evidence="1">
    <location>
        <begin position="49"/>
        <end position="81"/>
    </location>
</feature>
<evidence type="ECO:0000313" key="3">
    <source>
        <dbReference type="Proteomes" id="UP001566331"/>
    </source>
</evidence>
<protein>
    <recommendedName>
        <fullName evidence="4">Secreted protein</fullName>
    </recommendedName>
</protein>
<evidence type="ECO:0000313" key="2">
    <source>
        <dbReference type="EMBL" id="MEZ0476637.1"/>
    </source>
</evidence>
<organism evidence="2 3">
    <name type="scientific">Luteimonas salinilitoris</name>
    <dbReference type="NCBI Taxonomy" id="3237697"/>
    <lineage>
        <taxon>Bacteria</taxon>
        <taxon>Pseudomonadati</taxon>
        <taxon>Pseudomonadota</taxon>
        <taxon>Gammaproteobacteria</taxon>
        <taxon>Lysobacterales</taxon>
        <taxon>Lysobacteraceae</taxon>
        <taxon>Luteimonas</taxon>
    </lineage>
</organism>
<accession>A0ABV4HV47</accession>
<comment type="caution">
    <text evidence="2">The sequence shown here is derived from an EMBL/GenBank/DDBJ whole genome shotgun (WGS) entry which is preliminary data.</text>
</comment>
<dbReference type="Proteomes" id="UP001566331">
    <property type="component" value="Unassembled WGS sequence"/>
</dbReference>
<evidence type="ECO:0008006" key="4">
    <source>
        <dbReference type="Google" id="ProtNLM"/>
    </source>
</evidence>
<proteinExistence type="predicted"/>
<name>A0ABV4HV47_9GAMM</name>
<feature type="compositionally biased region" description="Basic and acidic residues" evidence="1">
    <location>
        <begin position="51"/>
        <end position="60"/>
    </location>
</feature>
<keyword evidence="3" id="KW-1185">Reference proteome</keyword>
<sequence length="81" mass="8751">MHARGVVWIGLVAAVLVASIRRMRVVVPVIGMGDDGMFHIVQLAQRAQGGLDHHAERQEHQQSGAQESAVATEGEHTLVAY</sequence>
<gene>
    <name evidence="2" type="ORF">AB6713_18775</name>
</gene>
<reference evidence="2 3" key="1">
    <citation type="submission" date="2024-07" db="EMBL/GenBank/DDBJ databases">
        <title>Luteimonas salilacus sp. nov., isolated from the shore soil of Salt Lake in Tibet of China.</title>
        <authorList>
            <person name="Zhang X."/>
            <person name="Li A."/>
        </authorList>
    </citation>
    <scope>NUCLEOTIDE SEQUENCE [LARGE SCALE GENOMIC DNA]</scope>
    <source>
        <strain evidence="2 3">B3-2-R+30</strain>
    </source>
</reference>
<evidence type="ECO:0000256" key="1">
    <source>
        <dbReference type="SAM" id="MobiDB-lite"/>
    </source>
</evidence>